<dbReference type="eggNOG" id="COG1609">
    <property type="taxonomic scope" value="Bacteria"/>
</dbReference>
<dbReference type="Pfam" id="PF13407">
    <property type="entry name" value="Peripla_BP_4"/>
    <property type="match status" value="1"/>
</dbReference>
<dbReference type="CDD" id="cd01392">
    <property type="entry name" value="HTH_LacI"/>
    <property type="match status" value="1"/>
</dbReference>
<comment type="caution">
    <text evidence="6">The sequence shown here is derived from an EMBL/GenBank/DDBJ whole genome shotgun (WGS) entry which is preliminary data.</text>
</comment>
<evidence type="ECO:0000259" key="5">
    <source>
        <dbReference type="PROSITE" id="PS50932"/>
    </source>
</evidence>
<keyword evidence="2" id="KW-0805">Transcription regulation</keyword>
<protein>
    <recommendedName>
        <fullName evidence="5">HTH lacI-type domain-containing protein</fullName>
    </recommendedName>
</protein>
<accession>A0A081NC37</accession>
<dbReference type="Gene3D" id="3.40.50.2300">
    <property type="match status" value="2"/>
</dbReference>
<evidence type="ECO:0000313" key="6">
    <source>
        <dbReference type="EMBL" id="KEQ16010.1"/>
    </source>
</evidence>
<evidence type="ECO:0000256" key="1">
    <source>
        <dbReference type="ARBA" id="ARBA00022491"/>
    </source>
</evidence>
<proteinExistence type="predicted"/>
<keyword evidence="7" id="KW-1185">Reference proteome</keyword>
<dbReference type="SUPFAM" id="SSF53822">
    <property type="entry name" value="Periplasmic binding protein-like I"/>
    <property type="match status" value="1"/>
</dbReference>
<dbReference type="InterPro" id="IPR025997">
    <property type="entry name" value="SBP_2_dom"/>
</dbReference>
<keyword evidence="3" id="KW-0238">DNA-binding</keyword>
<dbReference type="GO" id="GO:0055085">
    <property type="term" value="P:transmembrane transport"/>
    <property type="evidence" value="ECO:0007669"/>
    <property type="project" value="UniProtKB-ARBA"/>
</dbReference>
<dbReference type="AlphaFoldDB" id="A0A081NC37"/>
<dbReference type="SMART" id="SM00354">
    <property type="entry name" value="HTH_LACI"/>
    <property type="match status" value="1"/>
</dbReference>
<dbReference type="PROSITE" id="PS00356">
    <property type="entry name" value="HTH_LACI_1"/>
    <property type="match status" value="1"/>
</dbReference>
<feature type="domain" description="HTH lacI-type" evidence="5">
    <location>
        <begin position="16"/>
        <end position="73"/>
    </location>
</feature>
<dbReference type="GO" id="GO:0000976">
    <property type="term" value="F:transcription cis-regulatory region binding"/>
    <property type="evidence" value="ECO:0007669"/>
    <property type="project" value="TreeGrafter"/>
</dbReference>
<sequence>MTGKTVFIFDLIEMAKTVDEIARMAGVSVTSVRLVISGQDKKYRISERTRARIQSIIDEYGYSINQTARSLKLQRTLTLGLVVPHLTNPVYSQFAEELEACCQANGYQVIAVCSDDNETVEAEMTQSLINRGVDGLFVAPPSRERQRALLEDRTKPIVFIDRDFGFPSCISTVSDGEGAGVLLGRALSGKLSSDVYVLAGDDSLPTGGSRMRGLVRQLGESGHQLADHQIRRSADCTDAAGFDLMAGVCRELNAPPKALVTLALPMLEGAMRCLKRGCGCIPDDMLIGSFDHHSMLDFLPNPAFSVRQNAGSMAEMAYKQMSSLIACTEPDQVKQVVDVELVRHF</sequence>
<dbReference type="GO" id="GO:0003700">
    <property type="term" value="F:DNA-binding transcription factor activity"/>
    <property type="evidence" value="ECO:0007669"/>
    <property type="project" value="TreeGrafter"/>
</dbReference>
<evidence type="ECO:0000256" key="4">
    <source>
        <dbReference type="ARBA" id="ARBA00023163"/>
    </source>
</evidence>
<dbReference type="Pfam" id="PF00356">
    <property type="entry name" value="LacI"/>
    <property type="match status" value="1"/>
</dbReference>
<dbReference type="PANTHER" id="PTHR30146:SF45">
    <property type="entry name" value="CATABOLITE REPRESSOR_ACTIVATOR"/>
    <property type="match status" value="1"/>
</dbReference>
<dbReference type="PANTHER" id="PTHR30146">
    <property type="entry name" value="LACI-RELATED TRANSCRIPTIONAL REPRESSOR"/>
    <property type="match status" value="1"/>
</dbReference>
<evidence type="ECO:0000313" key="7">
    <source>
        <dbReference type="Proteomes" id="UP000028006"/>
    </source>
</evidence>
<reference evidence="6 7" key="1">
    <citation type="submission" date="2014-06" db="EMBL/GenBank/DDBJ databases">
        <title>Whole Genome Sequences of Three Symbiotic Endozoicomonas Bacteria.</title>
        <authorList>
            <person name="Neave M.J."/>
            <person name="Apprill A."/>
            <person name="Voolstra C.R."/>
        </authorList>
    </citation>
    <scope>NUCLEOTIDE SEQUENCE [LARGE SCALE GENOMIC DNA]</scope>
    <source>
        <strain evidence="6 7">LMG 24815</strain>
    </source>
</reference>
<name>A0A081NC37_9GAMM</name>
<dbReference type="SUPFAM" id="SSF47413">
    <property type="entry name" value="lambda repressor-like DNA-binding domains"/>
    <property type="match status" value="1"/>
</dbReference>
<dbReference type="InterPro" id="IPR010982">
    <property type="entry name" value="Lambda_DNA-bd_dom_sf"/>
</dbReference>
<dbReference type="PROSITE" id="PS50932">
    <property type="entry name" value="HTH_LACI_2"/>
    <property type="match status" value="1"/>
</dbReference>
<gene>
    <name evidence="6" type="ORF">GZ77_05930</name>
</gene>
<evidence type="ECO:0000256" key="2">
    <source>
        <dbReference type="ARBA" id="ARBA00023015"/>
    </source>
</evidence>
<keyword evidence="1" id="KW-0678">Repressor</keyword>
<organism evidence="6 7">
    <name type="scientific">Endozoicomonas montiporae</name>
    <dbReference type="NCBI Taxonomy" id="1027273"/>
    <lineage>
        <taxon>Bacteria</taxon>
        <taxon>Pseudomonadati</taxon>
        <taxon>Pseudomonadota</taxon>
        <taxon>Gammaproteobacteria</taxon>
        <taxon>Oceanospirillales</taxon>
        <taxon>Endozoicomonadaceae</taxon>
        <taxon>Endozoicomonas</taxon>
    </lineage>
</organism>
<dbReference type="Proteomes" id="UP000028006">
    <property type="component" value="Unassembled WGS sequence"/>
</dbReference>
<dbReference type="InterPro" id="IPR028082">
    <property type="entry name" value="Peripla_BP_I"/>
</dbReference>
<dbReference type="EMBL" id="JOKG01000001">
    <property type="protein sequence ID" value="KEQ16010.1"/>
    <property type="molecule type" value="Genomic_DNA"/>
</dbReference>
<dbReference type="Gene3D" id="1.10.260.40">
    <property type="entry name" value="lambda repressor-like DNA-binding domains"/>
    <property type="match status" value="1"/>
</dbReference>
<keyword evidence="4" id="KW-0804">Transcription</keyword>
<dbReference type="InterPro" id="IPR000843">
    <property type="entry name" value="HTH_LacI"/>
</dbReference>
<evidence type="ECO:0000256" key="3">
    <source>
        <dbReference type="ARBA" id="ARBA00023125"/>
    </source>
</evidence>